<accession>A0A5E8BXE9</accession>
<evidence type="ECO:0000313" key="1">
    <source>
        <dbReference type="EMBL" id="VVT56319.1"/>
    </source>
</evidence>
<dbReference type="Proteomes" id="UP000398389">
    <property type="component" value="Unassembled WGS sequence"/>
</dbReference>
<gene>
    <name evidence="1" type="ORF">SAPINGB_P004963</name>
</gene>
<reference evidence="1 2" key="1">
    <citation type="submission" date="2019-09" db="EMBL/GenBank/DDBJ databases">
        <authorList>
            <person name="Brejova B."/>
        </authorList>
    </citation>
    <scope>NUCLEOTIDE SEQUENCE [LARGE SCALE GENOMIC DNA]</scope>
</reference>
<evidence type="ECO:0000313" key="2">
    <source>
        <dbReference type="Proteomes" id="UP000398389"/>
    </source>
</evidence>
<organism evidence="1 2">
    <name type="scientific">Magnusiomyces paraingens</name>
    <dbReference type="NCBI Taxonomy" id="2606893"/>
    <lineage>
        <taxon>Eukaryota</taxon>
        <taxon>Fungi</taxon>
        <taxon>Dikarya</taxon>
        <taxon>Ascomycota</taxon>
        <taxon>Saccharomycotina</taxon>
        <taxon>Dipodascomycetes</taxon>
        <taxon>Dipodascales</taxon>
        <taxon>Dipodascaceae</taxon>
        <taxon>Magnusiomyces</taxon>
    </lineage>
</organism>
<keyword evidence="2" id="KW-1185">Reference proteome</keyword>
<dbReference type="EMBL" id="CABVLU010000004">
    <property type="protein sequence ID" value="VVT56319.1"/>
    <property type="molecule type" value="Genomic_DNA"/>
</dbReference>
<name>A0A5E8BXE9_9ASCO</name>
<protein>
    <submittedName>
        <fullName evidence="1">Uncharacterized protein</fullName>
    </submittedName>
</protein>
<sequence>MNTDYSPVPLGRSDSRRSFEDLNSMTDSLTLHSFSLHSDLSVSDPVGDTDSNDLQDLLPRNDQAFGNNIDQLTQPESPFFKNASLMFGLNSNFFPILERNTLVNYIIDLDNYMIDYDRIGFCFEPEIVPMTTWSGEDLINEIPRLSIFLSDFRNYFLDKNSHPNGQALLSSVASKAFLENDPDTRPLQWLVTPEEYLKFCNRIREFICLMESKQPLENLIGPVPDLTKINCCPNGHVAYWGPYANALSCPACGKAKDNGAMFFNGVILKLTKMLMDKDSAILLRTGPGASPDPEIIDDFVKGSSFERNFPKDINGDDDSINIFLTLSVQNDDNFQNNPYRYTIVTARILNLAPTERSLCENEIQVLNFPTPDPVDYKEPQDKYNKFEEGEKIPPESTDSSIFYSIINEYFENLRRYGFLAWDASKGEKVRVKVFLFAVFGNEPMVRRIFGCSQDTSKHCVCCDRDKVYSLVNNDSLVIAGSPSFYIPLTFEGQFPPINFYNNDWYSRDVLPRIIIRKSAIACHPYIAGPENIRLGFRTYFGFCTNSSLDFPLSFPFDSMDTFYKKLVCDLISISLSPHRDLDYENRDEFIFNQKQRKRLKDILTSQEVRLIVNRLSSFSTNDKETFNSPSSWEELVNGKYDNLTLCQYQALAYLFPMLSHQFFIHRIEDGTSPELLQLWDIFADFGCIIRLITAHSFKKYYLSQLDISISKLVFEFETILTHSGRDNIHLCTPVVHSLLHTVDYIRNLGPLYGFDSSKPKKQYQPNNKTYLTMDNNDVFTLVQADKDLKIAVLESVLPPIADRFITGGNEFHIWNYNHVTGNLPEANTSSFHEYNNKYEEQILTTLKEVAQKRNLTISWNEFSFEDHTAYNYVRFSIGQYVTVPEDIVRVCFPPESDNGNDFYFYAQFMKGISFTVWCIDTHGQSYKETIDLALIRQLRHDSETSTRIEFKSDLPYHRQLFSFFVKKGDESDIFCESMVVPLTNLANPVTTIKLPSASPLESRKFLSIPLPLGELFSSSANRVRTAYGLPQKAWIRPDKPCLYSKKGEFWYLIDLYVCGRCYFLDGIQEDVMTRPLDKDVNAELKKSVPAFMQCDGTKEKRYRAVHPHEF</sequence>
<dbReference type="AlphaFoldDB" id="A0A5E8BXE9"/>
<dbReference type="GeneID" id="43583778"/>
<proteinExistence type="predicted"/>
<dbReference type="RefSeq" id="XP_031855569.1">
    <property type="nucleotide sequence ID" value="XM_031999678.1"/>
</dbReference>